<feature type="transmembrane region" description="Helical" evidence="1">
    <location>
        <begin position="54"/>
        <end position="74"/>
    </location>
</feature>
<name>A0A0A9FB29_ARUDO</name>
<keyword evidence="1" id="KW-0812">Transmembrane</keyword>
<organism evidence="2">
    <name type="scientific">Arundo donax</name>
    <name type="common">Giant reed</name>
    <name type="synonym">Donax arundinaceus</name>
    <dbReference type="NCBI Taxonomy" id="35708"/>
    <lineage>
        <taxon>Eukaryota</taxon>
        <taxon>Viridiplantae</taxon>
        <taxon>Streptophyta</taxon>
        <taxon>Embryophyta</taxon>
        <taxon>Tracheophyta</taxon>
        <taxon>Spermatophyta</taxon>
        <taxon>Magnoliopsida</taxon>
        <taxon>Liliopsida</taxon>
        <taxon>Poales</taxon>
        <taxon>Poaceae</taxon>
        <taxon>PACMAD clade</taxon>
        <taxon>Arundinoideae</taxon>
        <taxon>Arundineae</taxon>
        <taxon>Arundo</taxon>
    </lineage>
</organism>
<reference evidence="2" key="1">
    <citation type="submission" date="2014-09" db="EMBL/GenBank/DDBJ databases">
        <authorList>
            <person name="Magalhaes I.L.F."/>
            <person name="Oliveira U."/>
            <person name="Santos F.R."/>
            <person name="Vidigal T.H.D.A."/>
            <person name="Brescovit A.D."/>
            <person name="Santos A.J."/>
        </authorList>
    </citation>
    <scope>NUCLEOTIDE SEQUENCE</scope>
    <source>
        <tissue evidence="2">Shoot tissue taken approximately 20 cm above the soil surface</tissue>
    </source>
</reference>
<keyword evidence="1" id="KW-1133">Transmembrane helix</keyword>
<evidence type="ECO:0000313" key="2">
    <source>
        <dbReference type="EMBL" id="JAE07356.1"/>
    </source>
</evidence>
<dbReference type="EMBL" id="GBRH01190540">
    <property type="protein sequence ID" value="JAE07356.1"/>
    <property type="molecule type" value="Transcribed_RNA"/>
</dbReference>
<reference evidence="2" key="2">
    <citation type="journal article" date="2015" name="Data Brief">
        <title>Shoot transcriptome of the giant reed, Arundo donax.</title>
        <authorList>
            <person name="Barrero R.A."/>
            <person name="Guerrero F.D."/>
            <person name="Moolhuijzen P."/>
            <person name="Goolsby J.A."/>
            <person name="Tidwell J."/>
            <person name="Bellgard S.E."/>
            <person name="Bellgard M.I."/>
        </authorList>
    </citation>
    <scope>NUCLEOTIDE SEQUENCE</scope>
    <source>
        <tissue evidence="2">Shoot tissue taken approximately 20 cm above the soil surface</tissue>
    </source>
</reference>
<proteinExistence type="predicted"/>
<keyword evidence="1" id="KW-0472">Membrane</keyword>
<protein>
    <submittedName>
        <fullName evidence="2">Uncharacterized protein</fullName>
    </submittedName>
</protein>
<sequence>MPWAVLAICLLRCLNVLVAMWVTVLFLQITLMLSFLSLIAPFKFGSYSILLSNMCVLMVEVNILHILHLASLFLKKGRICNKIIISQNVLQIFLASKVCIVSAQCPNMPV</sequence>
<evidence type="ECO:0000256" key="1">
    <source>
        <dbReference type="SAM" id="Phobius"/>
    </source>
</evidence>
<accession>A0A0A9FB29</accession>
<dbReference type="AlphaFoldDB" id="A0A0A9FB29"/>